<dbReference type="EMBL" id="UYRT01083569">
    <property type="protein sequence ID" value="VDN27624.1"/>
    <property type="molecule type" value="Genomic_DNA"/>
</dbReference>
<reference evidence="10" key="1">
    <citation type="submission" date="2016-06" db="UniProtKB">
        <authorList>
            <consortium name="WormBaseParasite"/>
        </authorList>
    </citation>
    <scope>IDENTIFICATION</scope>
</reference>
<dbReference type="Pfam" id="PF00909">
    <property type="entry name" value="Ammonium_transp"/>
    <property type="match status" value="1"/>
</dbReference>
<dbReference type="AlphaFoldDB" id="A0A183E5R6"/>
<evidence type="ECO:0000256" key="2">
    <source>
        <dbReference type="ARBA" id="ARBA00011036"/>
    </source>
</evidence>
<dbReference type="SUPFAM" id="SSF111352">
    <property type="entry name" value="Ammonium transporter"/>
    <property type="match status" value="1"/>
</dbReference>
<feature type="transmembrane region" description="Helical" evidence="6">
    <location>
        <begin position="240"/>
        <end position="259"/>
    </location>
</feature>
<feature type="transmembrane region" description="Helical" evidence="6">
    <location>
        <begin position="116"/>
        <end position="134"/>
    </location>
</feature>
<evidence type="ECO:0000313" key="10">
    <source>
        <dbReference type="WBParaSite" id="GPUH_0001632901-mRNA-1"/>
    </source>
</evidence>
<evidence type="ECO:0000256" key="6">
    <source>
        <dbReference type="SAM" id="Phobius"/>
    </source>
</evidence>
<feature type="transmembrane region" description="Helical" evidence="6">
    <location>
        <begin position="185"/>
        <end position="204"/>
    </location>
</feature>
<sequence>MTVVGMGFVMVFLRRYGLAALSINLLLTAHAIQWALIVRGFFSHEFASTGRFTISILDLITADFVALTVLITMGAVLGKLTPTQYMMMSALEVPVAVAVEHFVLRYLKVNDIGRSMVVHCFGAYFGLAVAKVFNKKEMVGHQHEGASYNSDIFAMIGTLFLWAFFPSFNSALAIPEDSRHRAILNTYLALCSSTICTFLISQLLDHDHKYRFSMAHVSNSVLAGGVAIGTVANIVLEPIYALLIGCLAAIVSVIGNNYIKPISARVLGIHDTRGVGGIHGLPGREVFLQAGYQLAALAFVLVISIICGAITGNFSDARFA</sequence>
<evidence type="ECO:0000256" key="4">
    <source>
        <dbReference type="ARBA" id="ARBA00022989"/>
    </source>
</evidence>
<protein>
    <submittedName>
        <fullName evidence="10">Ammonium_transp domain-containing protein</fullName>
    </submittedName>
</protein>
<dbReference type="InterPro" id="IPR024041">
    <property type="entry name" value="NH4_transpt_AmtB-like_dom"/>
</dbReference>
<evidence type="ECO:0000256" key="5">
    <source>
        <dbReference type="ARBA" id="ARBA00023136"/>
    </source>
</evidence>
<accession>A0A183E5R6</accession>
<evidence type="ECO:0000313" key="8">
    <source>
        <dbReference type="EMBL" id="VDN27624.1"/>
    </source>
</evidence>
<dbReference type="InterPro" id="IPR029020">
    <property type="entry name" value="Ammonium/urea_transptr"/>
</dbReference>
<dbReference type="PRINTS" id="PR00342">
    <property type="entry name" value="RHESUSRHD"/>
</dbReference>
<comment type="similarity">
    <text evidence="2">Belongs to the ammonium transporter (TC 2.A.49) family. Rh subfamily.</text>
</comment>
<keyword evidence="3 6" id="KW-0812">Transmembrane</keyword>
<dbReference type="InterPro" id="IPR002229">
    <property type="entry name" value="RhesusRHD"/>
</dbReference>
<dbReference type="GO" id="GO:0005886">
    <property type="term" value="C:plasma membrane"/>
    <property type="evidence" value="ECO:0007669"/>
    <property type="project" value="InterPro"/>
</dbReference>
<keyword evidence="5 6" id="KW-0472">Membrane</keyword>
<dbReference type="PANTHER" id="PTHR11730">
    <property type="entry name" value="AMMONIUM TRANSPORTER"/>
    <property type="match status" value="1"/>
</dbReference>
<reference evidence="8 9" key="2">
    <citation type="submission" date="2018-11" db="EMBL/GenBank/DDBJ databases">
        <authorList>
            <consortium name="Pathogen Informatics"/>
        </authorList>
    </citation>
    <scope>NUCLEOTIDE SEQUENCE [LARGE SCALE GENOMIC DNA]</scope>
</reference>
<dbReference type="Gene3D" id="1.10.3430.10">
    <property type="entry name" value="Ammonium transporter AmtB like domains"/>
    <property type="match status" value="1"/>
</dbReference>
<feature type="transmembrane region" description="Helical" evidence="6">
    <location>
        <begin position="146"/>
        <end position="165"/>
    </location>
</feature>
<organism evidence="10">
    <name type="scientific">Gongylonema pulchrum</name>
    <dbReference type="NCBI Taxonomy" id="637853"/>
    <lineage>
        <taxon>Eukaryota</taxon>
        <taxon>Metazoa</taxon>
        <taxon>Ecdysozoa</taxon>
        <taxon>Nematoda</taxon>
        <taxon>Chromadorea</taxon>
        <taxon>Rhabditida</taxon>
        <taxon>Spirurina</taxon>
        <taxon>Spiruromorpha</taxon>
        <taxon>Spiruroidea</taxon>
        <taxon>Gongylonematidae</taxon>
        <taxon>Gongylonema</taxon>
    </lineage>
</organism>
<name>A0A183E5R6_9BILA</name>
<dbReference type="PANTHER" id="PTHR11730:SF114">
    <property type="entry name" value="AMMONIUM TRANSPORTER AMTB-LIKE DOMAIN-CONTAINING PROTEIN"/>
    <property type="match status" value="1"/>
</dbReference>
<evidence type="ECO:0000256" key="1">
    <source>
        <dbReference type="ARBA" id="ARBA00004141"/>
    </source>
</evidence>
<keyword evidence="4 6" id="KW-1133">Transmembrane helix</keyword>
<dbReference type="OrthoDB" id="534912at2759"/>
<feature type="transmembrane region" description="Helical" evidence="6">
    <location>
        <begin position="294"/>
        <end position="314"/>
    </location>
</feature>
<proteinExistence type="inferred from homology"/>
<evidence type="ECO:0000259" key="7">
    <source>
        <dbReference type="Pfam" id="PF00909"/>
    </source>
</evidence>
<comment type="subcellular location">
    <subcellularLocation>
        <location evidence="1">Membrane</location>
        <topology evidence="1">Multi-pass membrane protein</topology>
    </subcellularLocation>
</comment>
<evidence type="ECO:0000313" key="9">
    <source>
        <dbReference type="Proteomes" id="UP000271098"/>
    </source>
</evidence>
<keyword evidence="9" id="KW-1185">Reference proteome</keyword>
<gene>
    <name evidence="8" type="ORF">GPUH_LOCUS16307</name>
</gene>
<evidence type="ECO:0000256" key="3">
    <source>
        <dbReference type="ARBA" id="ARBA00022692"/>
    </source>
</evidence>
<dbReference type="WBParaSite" id="GPUH_0001632901-mRNA-1">
    <property type="protein sequence ID" value="GPUH_0001632901-mRNA-1"/>
    <property type="gene ID" value="GPUH_0001632901"/>
</dbReference>
<dbReference type="Proteomes" id="UP000271098">
    <property type="component" value="Unassembled WGS sequence"/>
</dbReference>
<dbReference type="GO" id="GO:0008519">
    <property type="term" value="F:ammonium channel activity"/>
    <property type="evidence" value="ECO:0007669"/>
    <property type="project" value="InterPro"/>
</dbReference>
<dbReference type="GO" id="GO:0097272">
    <property type="term" value="P:ammonium homeostasis"/>
    <property type="evidence" value="ECO:0007669"/>
    <property type="project" value="TreeGrafter"/>
</dbReference>
<feature type="domain" description="Ammonium transporter AmtB-like" evidence="7">
    <location>
        <begin position="1"/>
        <end position="283"/>
    </location>
</feature>
<feature type="transmembrane region" description="Helical" evidence="6">
    <location>
        <begin position="216"/>
        <end position="234"/>
    </location>
</feature>
<feature type="transmembrane region" description="Helical" evidence="6">
    <location>
        <begin position="55"/>
        <end position="78"/>
    </location>
</feature>